<dbReference type="Proteomes" id="UP001170310">
    <property type="component" value="Unassembled WGS sequence"/>
</dbReference>
<feature type="non-terminal residue" evidence="3">
    <location>
        <position position="84"/>
    </location>
</feature>
<accession>A0AAW7YVM2</accession>
<dbReference type="RefSeq" id="WP_303522447.1">
    <property type="nucleotide sequence ID" value="NZ_JAUOQO010000603.1"/>
</dbReference>
<dbReference type="GO" id="GO:0006508">
    <property type="term" value="P:proteolysis"/>
    <property type="evidence" value="ECO:0007669"/>
    <property type="project" value="InterPro"/>
</dbReference>
<sequence>LTPASTLKVITATAAIKQLGADYRFNTQVSVKPNPEGLHLRLHMRGDPSFTSQDLKSLLAQVTKGFGKKVASITIDEGVFSGHT</sequence>
<feature type="non-terminal residue" evidence="3">
    <location>
        <position position="1"/>
    </location>
</feature>
<dbReference type="SUPFAM" id="SSF56601">
    <property type="entry name" value="beta-lactamase/transpeptidase-like"/>
    <property type="match status" value="1"/>
</dbReference>
<keyword evidence="2 3" id="KW-0378">Hydrolase</keyword>
<evidence type="ECO:0000313" key="3">
    <source>
        <dbReference type="EMBL" id="MDO6575388.1"/>
    </source>
</evidence>
<dbReference type="InterPro" id="IPR000667">
    <property type="entry name" value="Peptidase_S13"/>
</dbReference>
<dbReference type="GO" id="GO:0009002">
    <property type="term" value="F:serine-type D-Ala-D-Ala carboxypeptidase activity"/>
    <property type="evidence" value="ECO:0007669"/>
    <property type="project" value="UniProtKB-EC"/>
</dbReference>
<reference evidence="3" key="1">
    <citation type="submission" date="2023-07" db="EMBL/GenBank/DDBJ databases">
        <title>Genome content predicts the carbon catabolic preferences of heterotrophic bacteria.</title>
        <authorList>
            <person name="Gralka M."/>
        </authorList>
    </citation>
    <scope>NUCLEOTIDE SEQUENCE</scope>
    <source>
        <strain evidence="3">E2R20</strain>
    </source>
</reference>
<keyword evidence="4" id="KW-1185">Reference proteome</keyword>
<proteinExistence type="inferred from homology"/>
<organism evidence="3 4">
    <name type="scientific">Staphylococcus pasteuri_A</name>
    <dbReference type="NCBI Taxonomy" id="3062664"/>
    <lineage>
        <taxon>Bacteria</taxon>
        <taxon>Bacillati</taxon>
        <taxon>Bacillota</taxon>
        <taxon>Bacilli</taxon>
        <taxon>Bacillales</taxon>
        <taxon>Staphylococcaceae</taxon>
        <taxon>Staphylococcus</taxon>
    </lineage>
</organism>
<protein>
    <submittedName>
        <fullName evidence="3">D-alanyl-D-alanine carboxypeptidase</fullName>
        <ecNumber evidence="3">3.4.16.4</ecNumber>
    </submittedName>
</protein>
<evidence type="ECO:0000313" key="4">
    <source>
        <dbReference type="Proteomes" id="UP001170310"/>
    </source>
</evidence>
<name>A0AAW7YVM2_9STAP</name>
<keyword evidence="3" id="KW-0645">Protease</keyword>
<keyword evidence="3" id="KW-0121">Carboxypeptidase</keyword>
<dbReference type="PANTHER" id="PTHR30023:SF0">
    <property type="entry name" value="PENICILLIN-SENSITIVE CARBOXYPEPTIDASE A"/>
    <property type="match status" value="1"/>
</dbReference>
<dbReference type="Pfam" id="PF02113">
    <property type="entry name" value="Peptidase_S13"/>
    <property type="match status" value="1"/>
</dbReference>
<evidence type="ECO:0000256" key="2">
    <source>
        <dbReference type="ARBA" id="ARBA00022801"/>
    </source>
</evidence>
<evidence type="ECO:0000256" key="1">
    <source>
        <dbReference type="ARBA" id="ARBA00006096"/>
    </source>
</evidence>
<comment type="caution">
    <text evidence="3">The sequence shown here is derived from an EMBL/GenBank/DDBJ whole genome shotgun (WGS) entry which is preliminary data.</text>
</comment>
<comment type="similarity">
    <text evidence="1">Belongs to the peptidase S13 family.</text>
</comment>
<dbReference type="GO" id="GO:0000270">
    <property type="term" value="P:peptidoglycan metabolic process"/>
    <property type="evidence" value="ECO:0007669"/>
    <property type="project" value="TreeGrafter"/>
</dbReference>
<dbReference type="AlphaFoldDB" id="A0AAW7YVM2"/>
<dbReference type="EC" id="3.4.16.4" evidence="3"/>
<dbReference type="PANTHER" id="PTHR30023">
    <property type="entry name" value="D-ALANYL-D-ALANINE CARBOXYPEPTIDASE"/>
    <property type="match status" value="1"/>
</dbReference>
<gene>
    <name evidence="3" type="ORF">Q4528_14825</name>
</gene>
<dbReference type="InterPro" id="IPR012338">
    <property type="entry name" value="Beta-lactam/transpept-like"/>
</dbReference>
<dbReference type="EMBL" id="JAUOQO010000603">
    <property type="protein sequence ID" value="MDO6575388.1"/>
    <property type="molecule type" value="Genomic_DNA"/>
</dbReference>
<dbReference type="Gene3D" id="3.50.80.20">
    <property type="entry name" value="D-Ala-D-Ala carboxypeptidase C, peptidase S13"/>
    <property type="match status" value="1"/>
</dbReference>